<dbReference type="EMBL" id="CP003969">
    <property type="protein sequence ID" value="AGP40418.1"/>
    <property type="molecule type" value="Genomic_DNA"/>
</dbReference>
<evidence type="ECO:0000313" key="2">
    <source>
        <dbReference type="EMBL" id="AGP40418.1"/>
    </source>
</evidence>
<feature type="compositionally biased region" description="Gly residues" evidence="1">
    <location>
        <begin position="327"/>
        <end position="339"/>
    </location>
</feature>
<feature type="compositionally biased region" description="Low complexity" evidence="1">
    <location>
        <begin position="258"/>
        <end position="267"/>
    </location>
</feature>
<sequence>MPLAAVGCGIDLSPYEDEQPSAPCGAASCAPAPPPESVCRGYLTADQAEDGRGVFVDGFGGDDENPGTRDKPVQSLPRGIALARTGRGRVFLCSRHSGAITLPSGVDLVGSFDCTNDWKRRNPSDDPIISSFPVGVALTIEPARPDDTGAADGVSTLVNVRIGTTKDVGLLVRSGSAVEIVRSERFGSPRYRAADDARTLPDPPEGAPGNGGVQGCSVAPAAGGAPAMSSCHDGAVTIGGKGGDGGATASGDGGDAGDGVPAPGPDASPDDRRWGAGGTGDHGDGRCQDGQPGKDGAPGVDGAPGQGIGRLSENGWIGSRAWEGSRGRPGQGGGGGGGLRGSAALCGVASRSGPSGGSGGGGGCGGNGGKGGSNGIPSIAILALHAKVTVRDSLIGTGPAMPGADGGAPQDGSRGGRGGIGAYSPDAIARACDGGDGGLGGPGGYGGGGRGGDSIGIAHLDDTELVLENVTFELGEPGVGGIGNPADPATWGEDGIAVETLRFPE</sequence>
<evidence type="ECO:0000256" key="1">
    <source>
        <dbReference type="SAM" id="MobiDB-lite"/>
    </source>
</evidence>
<dbReference type="HOGENOM" id="CLU_036811_1_0_7"/>
<reference evidence="2 3" key="1">
    <citation type="journal article" date="2013" name="Sci. Rep.">
        <title>Extraordinary expansion of a Sorangium cellulosum genome from an alkaline milieu.</title>
        <authorList>
            <person name="Han K."/>
            <person name="Li Z.F."/>
            <person name="Peng R."/>
            <person name="Zhu L.P."/>
            <person name="Zhou T."/>
            <person name="Wang L.G."/>
            <person name="Li S.G."/>
            <person name="Zhang X.B."/>
            <person name="Hu W."/>
            <person name="Wu Z.H."/>
            <person name="Qin N."/>
            <person name="Li Y.Z."/>
        </authorList>
    </citation>
    <scope>NUCLEOTIDE SEQUENCE [LARGE SCALE GENOMIC DNA]</scope>
    <source>
        <strain evidence="2 3">So0157-2</strain>
    </source>
</reference>
<proteinExistence type="predicted"/>
<dbReference type="Proteomes" id="UP000014803">
    <property type="component" value="Chromosome"/>
</dbReference>
<feature type="region of interest" description="Disordered" evidence="1">
    <location>
        <begin position="397"/>
        <end position="420"/>
    </location>
</feature>
<organism evidence="2 3">
    <name type="scientific">Sorangium cellulosum So0157-2</name>
    <dbReference type="NCBI Taxonomy" id="1254432"/>
    <lineage>
        <taxon>Bacteria</taxon>
        <taxon>Pseudomonadati</taxon>
        <taxon>Myxococcota</taxon>
        <taxon>Polyangia</taxon>
        <taxon>Polyangiales</taxon>
        <taxon>Polyangiaceae</taxon>
        <taxon>Sorangium</taxon>
    </lineage>
</organism>
<dbReference type="RefSeq" id="WP_020740167.1">
    <property type="nucleotide sequence ID" value="NC_021658.1"/>
</dbReference>
<dbReference type="PATRIC" id="fig|1254432.3.peg.9382"/>
<name>S4YC70_SORCE</name>
<feature type="compositionally biased region" description="Gly residues" evidence="1">
    <location>
        <begin position="242"/>
        <end position="257"/>
    </location>
</feature>
<evidence type="ECO:0000313" key="3">
    <source>
        <dbReference type="Proteomes" id="UP000014803"/>
    </source>
</evidence>
<dbReference type="AlphaFoldDB" id="S4YC70"/>
<feature type="region of interest" description="Disordered" evidence="1">
    <location>
        <begin position="242"/>
        <end position="339"/>
    </location>
</feature>
<gene>
    <name evidence="2" type="ORF">SCE1572_41500</name>
</gene>
<feature type="region of interest" description="Disordered" evidence="1">
    <location>
        <begin position="192"/>
        <end position="214"/>
    </location>
</feature>
<dbReference type="KEGG" id="scu:SCE1572_41500"/>
<feature type="compositionally biased region" description="Low complexity" evidence="1">
    <location>
        <begin position="397"/>
        <end position="412"/>
    </location>
</feature>
<accession>S4YC70</accession>
<dbReference type="STRING" id="1254432.SCE1572_41500"/>
<protein>
    <submittedName>
        <fullName evidence="2">Uncharacterized protein</fullName>
    </submittedName>
</protein>